<name>A0ABZ0D0T6_9BURK</name>
<protein>
    <submittedName>
        <fullName evidence="1">DUF2280 domain-containing protein</fullName>
    </submittedName>
</protein>
<reference evidence="1 2" key="1">
    <citation type="submission" date="2023-10" db="EMBL/GenBank/DDBJ databases">
        <title>Bacteria for the degradation of biodegradable plastic PBAT(Polybutylene adipate terephthalate).</title>
        <authorList>
            <person name="Weon H.-Y."/>
            <person name="Yeon J."/>
        </authorList>
    </citation>
    <scope>NUCLEOTIDE SEQUENCE [LARGE SCALE GENOMIC DNA]</scope>
    <source>
        <strain evidence="1 2">SBD 7-3</strain>
    </source>
</reference>
<sequence length="156" mass="16989">MPQLSAEIKLHIVRALACYETPSQVSRSIKELFGVDVPRQHVGRYDPTASGSDVSAKWRAVFDAARAAHHSDLHEIPISHRAYRLRALQRELIKAEERGNTQMVMKVLEIAAKEVGGVYTGRREVTGPGGTPLSHQMLGVSSVELAAAVRAARNAG</sequence>
<accession>A0ABZ0D0T6</accession>
<keyword evidence="2" id="KW-1185">Reference proteome</keyword>
<dbReference type="EMBL" id="CP136336">
    <property type="protein sequence ID" value="WOB10760.1"/>
    <property type="molecule type" value="Genomic_DNA"/>
</dbReference>
<dbReference type="Proteomes" id="UP001303946">
    <property type="component" value="Chromosome"/>
</dbReference>
<organism evidence="1 2">
    <name type="scientific">Piscinibacter gummiphilus</name>
    <dbReference type="NCBI Taxonomy" id="946333"/>
    <lineage>
        <taxon>Bacteria</taxon>
        <taxon>Pseudomonadati</taxon>
        <taxon>Pseudomonadota</taxon>
        <taxon>Betaproteobacteria</taxon>
        <taxon>Burkholderiales</taxon>
        <taxon>Sphaerotilaceae</taxon>
        <taxon>Piscinibacter</taxon>
    </lineage>
</organism>
<dbReference type="RefSeq" id="WP_316703652.1">
    <property type="nucleotide sequence ID" value="NZ_CP136336.1"/>
</dbReference>
<dbReference type="InterPro" id="IPR018738">
    <property type="entry name" value="DUF2280"/>
</dbReference>
<gene>
    <name evidence="1" type="ORF">RXV79_12050</name>
</gene>
<evidence type="ECO:0000313" key="1">
    <source>
        <dbReference type="EMBL" id="WOB10760.1"/>
    </source>
</evidence>
<evidence type="ECO:0000313" key="2">
    <source>
        <dbReference type="Proteomes" id="UP001303946"/>
    </source>
</evidence>
<dbReference type="Pfam" id="PF10045">
    <property type="entry name" value="DUF2280"/>
    <property type="match status" value="1"/>
</dbReference>
<proteinExistence type="predicted"/>